<proteinExistence type="predicted"/>
<comment type="caution">
    <text evidence="1">The sequence shown here is derived from an EMBL/GenBank/DDBJ whole genome shotgun (WGS) entry which is preliminary data.</text>
</comment>
<evidence type="ECO:0000313" key="1">
    <source>
        <dbReference type="EMBL" id="KAG0480768.1"/>
    </source>
</evidence>
<reference evidence="1 2" key="1">
    <citation type="journal article" date="2020" name="Nat. Food">
        <title>A phased Vanilla planifolia genome enables genetic improvement of flavour and production.</title>
        <authorList>
            <person name="Hasing T."/>
            <person name="Tang H."/>
            <person name="Brym M."/>
            <person name="Khazi F."/>
            <person name="Huang T."/>
            <person name="Chambers A.H."/>
        </authorList>
    </citation>
    <scope>NUCLEOTIDE SEQUENCE [LARGE SCALE GENOMIC DNA]</scope>
    <source>
        <tissue evidence="1">Leaf</tissue>
    </source>
</reference>
<gene>
    <name evidence="1" type="ORF">HPP92_011626</name>
</gene>
<keyword evidence="2" id="KW-1185">Reference proteome</keyword>
<dbReference type="Proteomes" id="UP000636800">
    <property type="component" value="Chromosome 5"/>
</dbReference>
<dbReference type="AlphaFoldDB" id="A0A835R6E5"/>
<dbReference type="EMBL" id="JADCNL010000005">
    <property type="protein sequence ID" value="KAG0480768.1"/>
    <property type="molecule type" value="Genomic_DNA"/>
</dbReference>
<name>A0A835R6E5_VANPL</name>
<dbReference type="OrthoDB" id="276276at2759"/>
<protein>
    <submittedName>
        <fullName evidence="1">Uncharacterized protein</fullName>
    </submittedName>
</protein>
<sequence>MGVGIDHILDCCKTFVTLGSKVVMSPFFWLDDHGNHLKTIYSKVEIMVVRNGYHKADLRRTGKKPCTPIQVIGSNNN</sequence>
<evidence type="ECO:0000313" key="2">
    <source>
        <dbReference type="Proteomes" id="UP000636800"/>
    </source>
</evidence>
<organism evidence="1 2">
    <name type="scientific">Vanilla planifolia</name>
    <name type="common">Vanilla</name>
    <dbReference type="NCBI Taxonomy" id="51239"/>
    <lineage>
        <taxon>Eukaryota</taxon>
        <taxon>Viridiplantae</taxon>
        <taxon>Streptophyta</taxon>
        <taxon>Embryophyta</taxon>
        <taxon>Tracheophyta</taxon>
        <taxon>Spermatophyta</taxon>
        <taxon>Magnoliopsida</taxon>
        <taxon>Liliopsida</taxon>
        <taxon>Asparagales</taxon>
        <taxon>Orchidaceae</taxon>
        <taxon>Vanilloideae</taxon>
        <taxon>Vanilleae</taxon>
        <taxon>Vanilla</taxon>
    </lineage>
</organism>
<accession>A0A835R6E5</accession>